<evidence type="ECO:0000313" key="3">
    <source>
        <dbReference type="Proteomes" id="UP001341840"/>
    </source>
</evidence>
<accession>A0ABU6R3M6</accession>
<keyword evidence="3" id="KW-1185">Reference proteome</keyword>
<organism evidence="2 3">
    <name type="scientific">Stylosanthes scabra</name>
    <dbReference type="NCBI Taxonomy" id="79078"/>
    <lineage>
        <taxon>Eukaryota</taxon>
        <taxon>Viridiplantae</taxon>
        <taxon>Streptophyta</taxon>
        <taxon>Embryophyta</taxon>
        <taxon>Tracheophyta</taxon>
        <taxon>Spermatophyta</taxon>
        <taxon>Magnoliopsida</taxon>
        <taxon>eudicotyledons</taxon>
        <taxon>Gunneridae</taxon>
        <taxon>Pentapetalae</taxon>
        <taxon>rosids</taxon>
        <taxon>fabids</taxon>
        <taxon>Fabales</taxon>
        <taxon>Fabaceae</taxon>
        <taxon>Papilionoideae</taxon>
        <taxon>50 kb inversion clade</taxon>
        <taxon>dalbergioids sensu lato</taxon>
        <taxon>Dalbergieae</taxon>
        <taxon>Pterocarpus clade</taxon>
        <taxon>Stylosanthes</taxon>
    </lineage>
</organism>
<feature type="compositionally biased region" description="Acidic residues" evidence="1">
    <location>
        <begin position="258"/>
        <end position="268"/>
    </location>
</feature>
<feature type="region of interest" description="Disordered" evidence="1">
    <location>
        <begin position="255"/>
        <end position="279"/>
    </location>
</feature>
<dbReference type="EMBL" id="JASCZI010030225">
    <property type="protein sequence ID" value="MED6118997.1"/>
    <property type="molecule type" value="Genomic_DNA"/>
</dbReference>
<reference evidence="2 3" key="1">
    <citation type="journal article" date="2023" name="Plants (Basel)">
        <title>Bridging the Gap: Combining Genomics and Transcriptomics Approaches to Understand Stylosanthes scabra, an Orphan Legume from the Brazilian Caatinga.</title>
        <authorList>
            <person name="Ferreira-Neto J.R.C."/>
            <person name="da Silva M.D."/>
            <person name="Binneck E."/>
            <person name="de Melo N.F."/>
            <person name="da Silva R.H."/>
            <person name="de Melo A.L.T.M."/>
            <person name="Pandolfi V."/>
            <person name="Bustamante F.O."/>
            <person name="Brasileiro-Vidal A.C."/>
            <person name="Benko-Iseppon A.M."/>
        </authorList>
    </citation>
    <scope>NUCLEOTIDE SEQUENCE [LARGE SCALE GENOMIC DNA]</scope>
    <source>
        <tissue evidence="2">Leaves</tissue>
    </source>
</reference>
<proteinExistence type="predicted"/>
<name>A0ABU6R3M6_9FABA</name>
<sequence>MPRIKRTARREPMEDIIYEAPPEDYPLEKYFSTYDDLNAYLLTFKDRKEIASRDNYYPNLVGMAYSTLKIDFNEQNEAEFMFKFKLFKKEYEIGCSELANVWNLPYSGCLFNGKKAPKDWGPNIKQKANEMFGINRQPKKKVLVNVLTTEMRVLRYLLVYVIMPRSYGYGHIKDEDIVTMWAMVSDIRLNWTYFIVQHMIRFTKGLSSSGFGYVCLWTKLFNHFGIDVSGETRKGMTRTSAINIRTLHHMGRNLGEQEHEEQDQEPQQEDQVGPSEQSSMRDLMQMIQSLGQNMDNRFQRIEENQTKMDRRLRRIEAYIFSEMKMKMKTKSDHKASS</sequence>
<comment type="caution">
    <text evidence="2">The sequence shown here is derived from an EMBL/GenBank/DDBJ whole genome shotgun (WGS) entry which is preliminary data.</text>
</comment>
<evidence type="ECO:0000256" key="1">
    <source>
        <dbReference type="SAM" id="MobiDB-lite"/>
    </source>
</evidence>
<dbReference type="Proteomes" id="UP001341840">
    <property type="component" value="Unassembled WGS sequence"/>
</dbReference>
<protein>
    <submittedName>
        <fullName evidence="2">Uncharacterized protein</fullName>
    </submittedName>
</protein>
<gene>
    <name evidence="2" type="ORF">PIB30_007887</name>
</gene>
<evidence type="ECO:0000313" key="2">
    <source>
        <dbReference type="EMBL" id="MED6118997.1"/>
    </source>
</evidence>